<dbReference type="GO" id="GO:0005794">
    <property type="term" value="C:Golgi apparatus"/>
    <property type="evidence" value="ECO:0007669"/>
    <property type="project" value="TreeGrafter"/>
</dbReference>
<dbReference type="OrthoDB" id="439943at2759"/>
<accession>A0A137PB46</accession>
<organism evidence="4 5">
    <name type="scientific">Conidiobolus coronatus (strain ATCC 28846 / CBS 209.66 / NRRL 28638)</name>
    <name type="common">Delacroixia coronata</name>
    <dbReference type="NCBI Taxonomy" id="796925"/>
    <lineage>
        <taxon>Eukaryota</taxon>
        <taxon>Fungi</taxon>
        <taxon>Fungi incertae sedis</taxon>
        <taxon>Zoopagomycota</taxon>
        <taxon>Entomophthoromycotina</taxon>
        <taxon>Entomophthoromycetes</taxon>
        <taxon>Entomophthorales</taxon>
        <taxon>Ancylistaceae</taxon>
        <taxon>Conidiobolus</taxon>
    </lineage>
</organism>
<gene>
    <name evidence="4" type="ORF">CONCODRAFT_5036</name>
</gene>
<proteinExistence type="inferred from homology"/>
<reference evidence="4 5" key="1">
    <citation type="journal article" date="2015" name="Genome Biol. Evol.">
        <title>Phylogenomic analyses indicate that early fungi evolved digesting cell walls of algal ancestors of land plants.</title>
        <authorList>
            <person name="Chang Y."/>
            <person name="Wang S."/>
            <person name="Sekimoto S."/>
            <person name="Aerts A.L."/>
            <person name="Choi C."/>
            <person name="Clum A."/>
            <person name="LaButti K.M."/>
            <person name="Lindquist E.A."/>
            <person name="Yee Ngan C."/>
            <person name="Ohm R.A."/>
            <person name="Salamov A.A."/>
            <person name="Grigoriev I.V."/>
            <person name="Spatafora J.W."/>
            <person name="Berbee M.L."/>
        </authorList>
    </citation>
    <scope>NUCLEOTIDE SEQUENCE [LARGE SCALE GENOMIC DNA]</scope>
    <source>
        <strain evidence="4 5">NRRL 28638</strain>
    </source>
</reference>
<keyword evidence="2 4" id="KW-0808">Transferase</keyword>
<dbReference type="GO" id="GO:0000032">
    <property type="term" value="P:cell wall mannoprotein biosynthetic process"/>
    <property type="evidence" value="ECO:0007669"/>
    <property type="project" value="TreeGrafter"/>
</dbReference>
<dbReference type="GO" id="GO:0016020">
    <property type="term" value="C:membrane"/>
    <property type="evidence" value="ECO:0007669"/>
    <property type="project" value="InterPro"/>
</dbReference>
<evidence type="ECO:0000256" key="1">
    <source>
        <dbReference type="ARBA" id="ARBA00007677"/>
    </source>
</evidence>
<dbReference type="AlphaFoldDB" id="A0A137PB46"/>
<dbReference type="InterPro" id="IPR029044">
    <property type="entry name" value="Nucleotide-diphossugar_trans"/>
</dbReference>
<evidence type="ECO:0000313" key="5">
    <source>
        <dbReference type="Proteomes" id="UP000070444"/>
    </source>
</evidence>
<sequence>MAKLKLRVDKLFSRKLTTLLIISILILLTSYQLKPISNTTTNKLINISTNTRLKATQEVTEFDKNYIKQKATFVILVRNSELTGWLSSMRSLEDRLIFKTAVRSHTKAEVKFGLIPQSHWGLPSWIDRQKFDKVLKEAKYMYGDSESYRYMCRYESGFFYKHPLLTEYDYYWRVEPDIQFYCDINYDPFKFFHENNLKYGFTITMTEEMETVETLMETVDSYLNSEDIHKLLPKDNSESFVRSRGGGYNGCHYWTNFEIASFSIWRSPKYQEFFDRLDKSGGFFYERWGDAPIHTLYLSLFHSSKDIHFFEDIGYEHTERVHCPLDQSYFKNNCNCDKSRNHDFQDRSCLINYLKTKTNANRNANILDYLK</sequence>
<evidence type="ECO:0000256" key="2">
    <source>
        <dbReference type="ARBA" id="ARBA00022679"/>
    </source>
</evidence>
<evidence type="ECO:0000313" key="4">
    <source>
        <dbReference type="EMBL" id="KXN72196.1"/>
    </source>
</evidence>
<name>A0A137PB46_CONC2</name>
<dbReference type="Gene3D" id="3.90.550.10">
    <property type="entry name" value="Spore Coat Polysaccharide Biosynthesis Protein SpsA, Chain A"/>
    <property type="match status" value="1"/>
</dbReference>
<dbReference type="PANTHER" id="PTHR31121:SF6">
    <property type="entry name" value="ALPHA-1,2 MANNOSYLTRANSFERASE KTR1"/>
    <property type="match status" value="1"/>
</dbReference>
<dbReference type="PIRSF" id="PIRSF018153">
    <property type="entry name" value="Glyco_trans_15"/>
    <property type="match status" value="1"/>
</dbReference>
<feature type="active site" description="Nucleophile" evidence="3">
    <location>
        <position position="258"/>
    </location>
</feature>
<keyword evidence="5" id="KW-1185">Reference proteome</keyword>
<dbReference type="InterPro" id="IPR002685">
    <property type="entry name" value="Glyco_trans_15"/>
</dbReference>
<dbReference type="PANTHER" id="PTHR31121">
    <property type="entry name" value="ALPHA-1,2 MANNOSYLTRANSFERASE KTR1"/>
    <property type="match status" value="1"/>
</dbReference>
<dbReference type="Proteomes" id="UP000070444">
    <property type="component" value="Unassembled WGS sequence"/>
</dbReference>
<dbReference type="SUPFAM" id="SSF53448">
    <property type="entry name" value="Nucleotide-diphospho-sugar transferases"/>
    <property type="match status" value="1"/>
</dbReference>
<dbReference type="EMBL" id="KQ964458">
    <property type="protein sequence ID" value="KXN72196.1"/>
    <property type="molecule type" value="Genomic_DNA"/>
</dbReference>
<dbReference type="GO" id="GO:0006487">
    <property type="term" value="P:protein N-linked glycosylation"/>
    <property type="evidence" value="ECO:0007669"/>
    <property type="project" value="TreeGrafter"/>
</dbReference>
<dbReference type="Pfam" id="PF01793">
    <property type="entry name" value="Glyco_transf_15"/>
    <property type="match status" value="1"/>
</dbReference>
<dbReference type="GO" id="GO:0000026">
    <property type="term" value="F:alpha-1,2-mannosyltransferase activity"/>
    <property type="evidence" value="ECO:0007669"/>
    <property type="project" value="TreeGrafter"/>
</dbReference>
<comment type="similarity">
    <text evidence="1">Belongs to the glycosyltransferase 15 family.</text>
</comment>
<protein>
    <submittedName>
        <fullName evidence="4">Glycosyltransferase family 15 protein</fullName>
    </submittedName>
</protein>
<evidence type="ECO:0000256" key="3">
    <source>
        <dbReference type="PIRSR" id="PIRSR018153-1"/>
    </source>
</evidence>